<reference evidence="1 2" key="1">
    <citation type="submission" date="2023-04" db="EMBL/GenBank/DDBJ databases">
        <title>Genome sequence of Halobacillus naozhouensis KACC 21980.</title>
        <authorList>
            <person name="Kim S."/>
            <person name="Heo J."/>
            <person name="Kwon S.-W."/>
        </authorList>
    </citation>
    <scope>NUCLEOTIDE SEQUENCE [LARGE SCALE GENOMIC DNA]</scope>
    <source>
        <strain evidence="1 2">KCTC 13234</strain>
    </source>
</reference>
<accession>A0ABY8IXM6</accession>
<sequence length="40" mass="4637">MDLPLRLILLKAALLPSRLLKQDDCMENWIESLRVENGEV</sequence>
<dbReference type="EMBL" id="CP121671">
    <property type="protein sequence ID" value="WFT73958.1"/>
    <property type="molecule type" value="Genomic_DNA"/>
</dbReference>
<proteinExistence type="predicted"/>
<evidence type="ECO:0000313" key="2">
    <source>
        <dbReference type="Proteomes" id="UP001221597"/>
    </source>
</evidence>
<dbReference type="RefSeq" id="WP_283075963.1">
    <property type="nucleotide sequence ID" value="NZ_CP121671.1"/>
</dbReference>
<organism evidence="1 2">
    <name type="scientific">Halobacillus naozhouensis</name>
    <dbReference type="NCBI Taxonomy" id="554880"/>
    <lineage>
        <taxon>Bacteria</taxon>
        <taxon>Bacillati</taxon>
        <taxon>Bacillota</taxon>
        <taxon>Bacilli</taxon>
        <taxon>Bacillales</taxon>
        <taxon>Bacillaceae</taxon>
        <taxon>Halobacillus</taxon>
    </lineage>
</organism>
<evidence type="ECO:0000313" key="1">
    <source>
        <dbReference type="EMBL" id="WFT73958.1"/>
    </source>
</evidence>
<name>A0ABY8IXM6_9BACI</name>
<dbReference type="Proteomes" id="UP001221597">
    <property type="component" value="Chromosome"/>
</dbReference>
<protein>
    <submittedName>
        <fullName evidence="1">Uncharacterized protein</fullName>
    </submittedName>
</protein>
<gene>
    <name evidence="1" type="ORF">P9989_16515</name>
</gene>
<keyword evidence="2" id="KW-1185">Reference proteome</keyword>